<protein>
    <recommendedName>
        <fullName evidence="6">ASD2 domain-containing protein</fullName>
    </recommendedName>
</protein>
<evidence type="ECO:0000256" key="5">
    <source>
        <dbReference type="SAM" id="Coils"/>
    </source>
</evidence>
<dbReference type="Gene3D" id="6.10.250.3120">
    <property type="match status" value="1"/>
</dbReference>
<keyword evidence="8" id="KW-1185">Reference proteome</keyword>
<dbReference type="PANTHER" id="PTHR15012">
    <property type="entry name" value="APICAL PROTEIN/SHROOM-RELATED"/>
    <property type="match status" value="1"/>
</dbReference>
<proteinExistence type="inferred from homology"/>
<dbReference type="RefSeq" id="XP_009065416.1">
    <property type="nucleotide sequence ID" value="XM_009067168.1"/>
</dbReference>
<dbReference type="GO" id="GO:0005912">
    <property type="term" value="C:adherens junction"/>
    <property type="evidence" value="ECO:0007669"/>
    <property type="project" value="TreeGrafter"/>
</dbReference>
<comment type="subcellular location">
    <subcellularLocation>
        <location evidence="1">Cytoplasm</location>
        <location evidence="1">Cytoskeleton</location>
    </subcellularLocation>
</comment>
<keyword evidence="4" id="KW-0206">Cytoskeleton</keyword>
<name>V3ZI23_LOTGI</name>
<sequence>MEKLHTKLDILRKEKSALEQEIGENDQLGEKVEIVESQCEQKSEQDKYKHFIQDQEKIVRLLLNLAGQLARAENAVQSLNNSTSPNIKKLTLEKRERLQEKHEDAKVLKENIDKRSQQVLSMLESRLTEAELEDYNYYIKMKSKLTIDYQELEDRIKLGEEQILELKKSIPDSKC</sequence>
<dbReference type="GO" id="GO:0051015">
    <property type="term" value="F:actin filament binding"/>
    <property type="evidence" value="ECO:0007669"/>
    <property type="project" value="InterPro"/>
</dbReference>
<feature type="coiled-coil region" evidence="5">
    <location>
        <begin position="1"/>
        <end position="118"/>
    </location>
</feature>
<evidence type="ECO:0000256" key="2">
    <source>
        <dbReference type="ARBA" id="ARBA00006469"/>
    </source>
</evidence>
<dbReference type="OMA" id="PNRGWPQ"/>
<dbReference type="InterPro" id="IPR027685">
    <property type="entry name" value="Shroom_fam"/>
</dbReference>
<comment type="similarity">
    <text evidence="2">Belongs to the shroom family.</text>
</comment>
<dbReference type="GO" id="GO:0016324">
    <property type="term" value="C:apical plasma membrane"/>
    <property type="evidence" value="ECO:0007669"/>
    <property type="project" value="TreeGrafter"/>
</dbReference>
<keyword evidence="3" id="KW-0963">Cytoplasm</keyword>
<reference evidence="7 8" key="1">
    <citation type="journal article" date="2013" name="Nature">
        <title>Insights into bilaterian evolution from three spiralian genomes.</title>
        <authorList>
            <person name="Simakov O."/>
            <person name="Marletaz F."/>
            <person name="Cho S.J."/>
            <person name="Edsinger-Gonzales E."/>
            <person name="Havlak P."/>
            <person name="Hellsten U."/>
            <person name="Kuo D.H."/>
            <person name="Larsson T."/>
            <person name="Lv J."/>
            <person name="Arendt D."/>
            <person name="Savage R."/>
            <person name="Osoegawa K."/>
            <person name="de Jong P."/>
            <person name="Grimwood J."/>
            <person name="Chapman J.A."/>
            <person name="Shapiro H."/>
            <person name="Aerts A."/>
            <person name="Otillar R.P."/>
            <person name="Terry A.Y."/>
            <person name="Boore J.L."/>
            <person name="Grigoriev I.V."/>
            <person name="Lindberg D.R."/>
            <person name="Seaver E.C."/>
            <person name="Weisblat D.A."/>
            <person name="Putnam N.H."/>
            <person name="Rokhsar D.S."/>
        </authorList>
    </citation>
    <scope>NUCLEOTIDE SEQUENCE [LARGE SCALE GENOMIC DNA]</scope>
</reference>
<dbReference type="Proteomes" id="UP000030746">
    <property type="component" value="Unassembled WGS sequence"/>
</dbReference>
<dbReference type="PROSITE" id="PS51307">
    <property type="entry name" value="ASD2"/>
    <property type="match status" value="1"/>
</dbReference>
<evidence type="ECO:0000256" key="1">
    <source>
        <dbReference type="ARBA" id="ARBA00004245"/>
    </source>
</evidence>
<dbReference type="AlphaFoldDB" id="V3ZI23"/>
<dbReference type="KEGG" id="lgi:LOTGIDRAFT_196845"/>
<dbReference type="HOGENOM" id="CLU_092659_1_0_1"/>
<dbReference type="GO" id="GO:0007015">
    <property type="term" value="P:actin filament organization"/>
    <property type="evidence" value="ECO:0007669"/>
    <property type="project" value="TreeGrafter"/>
</dbReference>
<dbReference type="InterPro" id="IPR014799">
    <property type="entry name" value="ASD2_dom"/>
</dbReference>
<feature type="coiled-coil region" evidence="5">
    <location>
        <begin position="142"/>
        <end position="169"/>
    </location>
</feature>
<evidence type="ECO:0000259" key="6">
    <source>
        <dbReference type="PROSITE" id="PS51307"/>
    </source>
</evidence>
<dbReference type="PANTHER" id="PTHR15012:SF32">
    <property type="entry name" value="PROTEIN SHROOM"/>
    <property type="match status" value="1"/>
</dbReference>
<dbReference type="OrthoDB" id="10063560at2759"/>
<accession>V3ZI23</accession>
<evidence type="ECO:0000256" key="3">
    <source>
        <dbReference type="ARBA" id="ARBA00022490"/>
    </source>
</evidence>
<dbReference type="STRING" id="225164.V3ZI23"/>
<dbReference type="CTD" id="20245214"/>
<evidence type="ECO:0000313" key="7">
    <source>
        <dbReference type="EMBL" id="ESO83837.1"/>
    </source>
</evidence>
<organism evidence="7 8">
    <name type="scientific">Lottia gigantea</name>
    <name type="common">Giant owl limpet</name>
    <dbReference type="NCBI Taxonomy" id="225164"/>
    <lineage>
        <taxon>Eukaryota</taxon>
        <taxon>Metazoa</taxon>
        <taxon>Spiralia</taxon>
        <taxon>Lophotrochozoa</taxon>
        <taxon>Mollusca</taxon>
        <taxon>Gastropoda</taxon>
        <taxon>Patellogastropoda</taxon>
        <taxon>Lottioidea</taxon>
        <taxon>Lottiidae</taxon>
        <taxon>Lottia</taxon>
    </lineage>
</organism>
<evidence type="ECO:0000256" key="4">
    <source>
        <dbReference type="ARBA" id="ARBA00023212"/>
    </source>
</evidence>
<dbReference type="GO" id="GO:0030864">
    <property type="term" value="C:cortical actin cytoskeleton"/>
    <property type="evidence" value="ECO:0007669"/>
    <property type="project" value="TreeGrafter"/>
</dbReference>
<keyword evidence="5" id="KW-0175">Coiled coil</keyword>
<dbReference type="Pfam" id="PF08687">
    <property type="entry name" value="ASD2"/>
    <property type="match status" value="1"/>
</dbReference>
<dbReference type="EMBL" id="KB203567">
    <property type="protein sequence ID" value="ESO83837.1"/>
    <property type="molecule type" value="Genomic_DNA"/>
</dbReference>
<evidence type="ECO:0000313" key="8">
    <source>
        <dbReference type="Proteomes" id="UP000030746"/>
    </source>
</evidence>
<feature type="domain" description="ASD2" evidence="6">
    <location>
        <begin position="1"/>
        <end position="171"/>
    </location>
</feature>
<dbReference type="GeneID" id="20245214"/>
<dbReference type="GO" id="GO:0043296">
    <property type="term" value="C:apical junction complex"/>
    <property type="evidence" value="ECO:0007669"/>
    <property type="project" value="TreeGrafter"/>
</dbReference>
<gene>
    <name evidence="7" type="ORF">LOTGIDRAFT_196845</name>
</gene>